<dbReference type="AlphaFoldDB" id="A0AAE3W6J9"/>
<dbReference type="PANTHER" id="PTHR43674:SF2">
    <property type="entry name" value="BETA-UREIDOPROPIONASE"/>
    <property type="match status" value="1"/>
</dbReference>
<keyword evidence="4" id="KW-1185">Reference proteome</keyword>
<dbReference type="PANTHER" id="PTHR43674">
    <property type="entry name" value="NITRILASE C965.09-RELATED"/>
    <property type="match status" value="1"/>
</dbReference>
<protein>
    <submittedName>
        <fullName evidence="3">Amidohydrolase</fullName>
    </submittedName>
</protein>
<comment type="caution">
    <text evidence="3">The sequence shown here is derived from an EMBL/GenBank/DDBJ whole genome shotgun (WGS) entry which is preliminary data.</text>
</comment>
<evidence type="ECO:0000313" key="3">
    <source>
        <dbReference type="EMBL" id="MDQ0370212.1"/>
    </source>
</evidence>
<gene>
    <name evidence="3" type="ORF">J2S42_006881</name>
</gene>
<name>A0AAE3W6J9_9ACTN</name>
<feature type="domain" description="CN hydrolase" evidence="2">
    <location>
        <begin position="5"/>
        <end position="237"/>
    </location>
</feature>
<organism evidence="3 4">
    <name type="scientific">Catenuloplanes indicus</name>
    <dbReference type="NCBI Taxonomy" id="137267"/>
    <lineage>
        <taxon>Bacteria</taxon>
        <taxon>Bacillati</taxon>
        <taxon>Actinomycetota</taxon>
        <taxon>Actinomycetes</taxon>
        <taxon>Micromonosporales</taxon>
        <taxon>Micromonosporaceae</taxon>
        <taxon>Catenuloplanes</taxon>
    </lineage>
</organism>
<dbReference type="Pfam" id="PF00795">
    <property type="entry name" value="CN_hydrolase"/>
    <property type="match status" value="1"/>
</dbReference>
<dbReference type="PROSITE" id="PS50263">
    <property type="entry name" value="CN_HYDROLASE"/>
    <property type="match status" value="1"/>
</dbReference>
<evidence type="ECO:0000256" key="1">
    <source>
        <dbReference type="ARBA" id="ARBA00022801"/>
    </source>
</evidence>
<dbReference type="CDD" id="cd07197">
    <property type="entry name" value="nitrilase"/>
    <property type="match status" value="1"/>
</dbReference>
<dbReference type="Proteomes" id="UP001240236">
    <property type="component" value="Unassembled WGS sequence"/>
</dbReference>
<dbReference type="InterPro" id="IPR050345">
    <property type="entry name" value="Aliph_Amidase/BUP"/>
</dbReference>
<dbReference type="EMBL" id="JAUSUZ010000001">
    <property type="protein sequence ID" value="MDQ0370212.1"/>
    <property type="molecule type" value="Genomic_DNA"/>
</dbReference>
<dbReference type="GO" id="GO:0050126">
    <property type="term" value="F:N-carbamoylputrescine amidase activity"/>
    <property type="evidence" value="ECO:0007669"/>
    <property type="project" value="TreeGrafter"/>
</dbReference>
<accession>A0AAE3W6J9</accession>
<keyword evidence="1" id="KW-0378">Hydrolase</keyword>
<proteinExistence type="predicted"/>
<dbReference type="SUPFAM" id="SSF56317">
    <property type="entry name" value="Carbon-nitrogen hydrolase"/>
    <property type="match status" value="1"/>
</dbReference>
<evidence type="ECO:0000259" key="2">
    <source>
        <dbReference type="PROSITE" id="PS50263"/>
    </source>
</evidence>
<reference evidence="3 4" key="1">
    <citation type="submission" date="2023-07" db="EMBL/GenBank/DDBJ databases">
        <title>Sequencing the genomes of 1000 actinobacteria strains.</title>
        <authorList>
            <person name="Klenk H.-P."/>
        </authorList>
    </citation>
    <scope>NUCLEOTIDE SEQUENCE [LARGE SCALE GENOMIC DNA]</scope>
    <source>
        <strain evidence="3 4">DSM 44709</strain>
    </source>
</reference>
<dbReference type="InterPro" id="IPR003010">
    <property type="entry name" value="C-N_Hydrolase"/>
</dbReference>
<dbReference type="Gene3D" id="3.60.110.10">
    <property type="entry name" value="Carbon-nitrogen hydrolase"/>
    <property type="match status" value="1"/>
</dbReference>
<evidence type="ECO:0000313" key="4">
    <source>
        <dbReference type="Proteomes" id="UP001240236"/>
    </source>
</evidence>
<sequence length="237" mass="24525">MRRSLRIAVAQPECVAHDVAANARAHAALVRRAADARVVVFPEMSLTGYELDAPPLAPGDPRLAPLIEACARTGALALAGAPVGPAPGKHIGVLAVDRSGARVAYRKMFVGGTEAEHMTPGTAPALVEVDGVRLGLAVCKDTGVPEQAARTAALGVDAYLAGVLDHADELHIQDERARRIAAEHGVWVAFASFAAPTGFGYADAGGRSRIWAPDGRVVAEAGPRPGDLAIHTLEYAG</sequence>
<dbReference type="RefSeq" id="WP_307246004.1">
    <property type="nucleotide sequence ID" value="NZ_JAUSUZ010000001.1"/>
</dbReference>
<dbReference type="InterPro" id="IPR036526">
    <property type="entry name" value="C-N_Hydrolase_sf"/>
</dbReference>
<dbReference type="GO" id="GO:0033388">
    <property type="term" value="P:putrescine biosynthetic process from arginine"/>
    <property type="evidence" value="ECO:0007669"/>
    <property type="project" value="TreeGrafter"/>
</dbReference>